<dbReference type="InterPro" id="IPR015300">
    <property type="entry name" value="DNA-bd_pseudobarrel_sf"/>
</dbReference>
<keyword evidence="6" id="KW-0804">Transcription</keyword>
<organism evidence="11 12">
    <name type="scientific">Acorus calamus</name>
    <name type="common">Sweet flag</name>
    <dbReference type="NCBI Taxonomy" id="4465"/>
    <lineage>
        <taxon>Eukaryota</taxon>
        <taxon>Viridiplantae</taxon>
        <taxon>Streptophyta</taxon>
        <taxon>Embryophyta</taxon>
        <taxon>Tracheophyta</taxon>
        <taxon>Spermatophyta</taxon>
        <taxon>Magnoliopsida</taxon>
        <taxon>Liliopsida</taxon>
        <taxon>Acoraceae</taxon>
        <taxon>Acorus</taxon>
    </lineage>
</organism>
<evidence type="ECO:0000256" key="8">
    <source>
        <dbReference type="ARBA" id="ARBA00023294"/>
    </source>
</evidence>
<reference evidence="11" key="1">
    <citation type="journal article" date="2023" name="Nat. Commun.">
        <title>Diploid and tetraploid genomes of Acorus and the evolution of monocots.</title>
        <authorList>
            <person name="Ma L."/>
            <person name="Liu K.W."/>
            <person name="Li Z."/>
            <person name="Hsiao Y.Y."/>
            <person name="Qi Y."/>
            <person name="Fu T."/>
            <person name="Tang G.D."/>
            <person name="Zhang D."/>
            <person name="Sun W.H."/>
            <person name="Liu D.K."/>
            <person name="Li Y."/>
            <person name="Chen G.Z."/>
            <person name="Liu X.D."/>
            <person name="Liao X.Y."/>
            <person name="Jiang Y.T."/>
            <person name="Yu X."/>
            <person name="Hao Y."/>
            <person name="Huang J."/>
            <person name="Zhao X.W."/>
            <person name="Ke S."/>
            <person name="Chen Y.Y."/>
            <person name="Wu W.L."/>
            <person name="Hsu J.L."/>
            <person name="Lin Y.F."/>
            <person name="Huang M.D."/>
            <person name="Li C.Y."/>
            <person name="Huang L."/>
            <person name="Wang Z.W."/>
            <person name="Zhao X."/>
            <person name="Zhong W.Y."/>
            <person name="Peng D.H."/>
            <person name="Ahmad S."/>
            <person name="Lan S."/>
            <person name="Zhang J.S."/>
            <person name="Tsai W.C."/>
            <person name="Van de Peer Y."/>
            <person name="Liu Z.J."/>
        </authorList>
    </citation>
    <scope>NUCLEOTIDE SEQUENCE</scope>
    <source>
        <strain evidence="11">CP</strain>
    </source>
</reference>
<gene>
    <name evidence="11" type="primary">ARF8</name>
    <name evidence="11" type="ORF">QJS10_CPA08g00973</name>
</gene>
<dbReference type="AlphaFoldDB" id="A0AAV9ECS7"/>
<comment type="caution">
    <text evidence="11">The sequence shown here is derived from an EMBL/GenBank/DDBJ whole genome shotgun (WGS) entry which is preliminary data.</text>
</comment>
<proteinExistence type="inferred from homology"/>
<evidence type="ECO:0000256" key="7">
    <source>
        <dbReference type="ARBA" id="ARBA00023242"/>
    </source>
</evidence>
<evidence type="ECO:0000256" key="5">
    <source>
        <dbReference type="ARBA" id="ARBA00023125"/>
    </source>
</evidence>
<dbReference type="Gene3D" id="2.40.330.10">
    <property type="entry name" value="DNA-binding pseudobarrel domain"/>
    <property type="match status" value="1"/>
</dbReference>
<dbReference type="PANTHER" id="PTHR31384">
    <property type="entry name" value="AUXIN RESPONSE FACTOR 4-RELATED"/>
    <property type="match status" value="1"/>
</dbReference>
<evidence type="ECO:0000313" key="11">
    <source>
        <dbReference type="EMBL" id="KAK1311450.1"/>
    </source>
</evidence>
<comment type="subcellular location">
    <subcellularLocation>
        <location evidence="2">Nucleus</location>
    </subcellularLocation>
</comment>
<protein>
    <submittedName>
        <fullName evidence="11">Auxin response factor 8</fullName>
    </submittedName>
</protein>
<dbReference type="SMART" id="SM01019">
    <property type="entry name" value="B3"/>
    <property type="match status" value="1"/>
</dbReference>
<name>A0AAV9ECS7_ACOCL</name>
<keyword evidence="5" id="KW-0238">DNA-binding</keyword>
<dbReference type="PANTHER" id="PTHR31384:SF94">
    <property type="entry name" value="AUXIN RESPONSE FACTOR 17"/>
    <property type="match status" value="1"/>
</dbReference>
<evidence type="ECO:0000256" key="9">
    <source>
        <dbReference type="SAM" id="MobiDB-lite"/>
    </source>
</evidence>
<dbReference type="Proteomes" id="UP001180020">
    <property type="component" value="Unassembled WGS sequence"/>
</dbReference>
<dbReference type="GO" id="GO:0009734">
    <property type="term" value="P:auxin-activated signaling pathway"/>
    <property type="evidence" value="ECO:0007669"/>
    <property type="project" value="UniProtKB-KW"/>
</dbReference>
<evidence type="ECO:0000256" key="4">
    <source>
        <dbReference type="ARBA" id="ARBA00023015"/>
    </source>
</evidence>
<accession>A0AAV9ECS7</accession>
<dbReference type="GO" id="GO:0005634">
    <property type="term" value="C:nucleus"/>
    <property type="evidence" value="ECO:0007669"/>
    <property type="project" value="UniProtKB-SubCell"/>
</dbReference>
<keyword evidence="12" id="KW-1185">Reference proteome</keyword>
<evidence type="ECO:0000313" key="12">
    <source>
        <dbReference type="Proteomes" id="UP001180020"/>
    </source>
</evidence>
<dbReference type="CDD" id="cd10017">
    <property type="entry name" value="B3_DNA"/>
    <property type="match status" value="1"/>
</dbReference>
<dbReference type="InterPro" id="IPR003340">
    <property type="entry name" value="B3_DNA-bd"/>
</dbReference>
<evidence type="ECO:0000256" key="1">
    <source>
        <dbReference type="ARBA" id="ARBA00003182"/>
    </source>
</evidence>
<feature type="region of interest" description="Disordered" evidence="9">
    <location>
        <begin position="313"/>
        <end position="393"/>
    </location>
</feature>
<dbReference type="GO" id="GO:0006355">
    <property type="term" value="P:regulation of DNA-templated transcription"/>
    <property type="evidence" value="ECO:0007669"/>
    <property type="project" value="InterPro"/>
</dbReference>
<sequence length="393" mass="43700">MPASVPLRLWKASVGNACTYIPRVDDKVFYFPAGHSELSSSPIDIASEEPPVSAATAATVHCQIVEVQLLADSDTDEAFYRILLQPCPYRGPISKPSSAVTPPPPPPPEEEAISEVSWFSKVLTQSDAHNGGGYSVPRACAESLFPPLNYADDTPLQTLSVTDMHGTVWEFRHIFRGNPKRHLLTTGWSRFVTGKSLTKEDSVVFMKVKEELFVGIRRRRRMGELRGRDEVVNTMRKAWAGGMFEVTYYPRKGTSEFVVGADAVERVLRERWAPGVRVKMAVEMEDSRKIWVHGCVSSVDFQKFPWRMLHFPNTSSGNGTTKDLEELPENLSGTPSPLDNSTSKNNNSKDLKDPSNGGSPSTSSNHKKPTTIRLFGNDIQVNPDKEDHNNKKN</sequence>
<dbReference type="EMBL" id="JAUJYO010000008">
    <property type="protein sequence ID" value="KAK1311450.1"/>
    <property type="molecule type" value="Genomic_DNA"/>
</dbReference>
<dbReference type="FunFam" id="2.40.330.10:FF:000001">
    <property type="entry name" value="Auxin response factor"/>
    <property type="match status" value="1"/>
</dbReference>
<comment type="function">
    <text evidence="1">Auxin response factors (ARFs) are transcriptional factors that bind specifically to the DNA sequence 5'-TGTCTC-3' found in the auxin-responsive promoter elements (AuxREs).</text>
</comment>
<dbReference type="Pfam" id="PF02362">
    <property type="entry name" value="B3"/>
    <property type="match status" value="1"/>
</dbReference>
<dbReference type="PROSITE" id="PS50863">
    <property type="entry name" value="B3"/>
    <property type="match status" value="1"/>
</dbReference>
<dbReference type="SUPFAM" id="SSF101936">
    <property type="entry name" value="DNA-binding pseudobarrel domain"/>
    <property type="match status" value="1"/>
</dbReference>
<keyword evidence="7" id="KW-0539">Nucleus</keyword>
<dbReference type="GO" id="GO:0003677">
    <property type="term" value="F:DNA binding"/>
    <property type="evidence" value="ECO:0007669"/>
    <property type="project" value="UniProtKB-KW"/>
</dbReference>
<reference evidence="11" key="2">
    <citation type="submission" date="2023-06" db="EMBL/GenBank/DDBJ databases">
        <authorList>
            <person name="Ma L."/>
            <person name="Liu K.-W."/>
            <person name="Li Z."/>
            <person name="Hsiao Y.-Y."/>
            <person name="Qi Y."/>
            <person name="Fu T."/>
            <person name="Tang G."/>
            <person name="Zhang D."/>
            <person name="Sun W.-H."/>
            <person name="Liu D.-K."/>
            <person name="Li Y."/>
            <person name="Chen G.-Z."/>
            <person name="Liu X.-D."/>
            <person name="Liao X.-Y."/>
            <person name="Jiang Y.-T."/>
            <person name="Yu X."/>
            <person name="Hao Y."/>
            <person name="Huang J."/>
            <person name="Zhao X.-W."/>
            <person name="Ke S."/>
            <person name="Chen Y.-Y."/>
            <person name="Wu W.-L."/>
            <person name="Hsu J.-L."/>
            <person name="Lin Y.-F."/>
            <person name="Huang M.-D."/>
            <person name="Li C.-Y."/>
            <person name="Huang L."/>
            <person name="Wang Z.-W."/>
            <person name="Zhao X."/>
            <person name="Zhong W.-Y."/>
            <person name="Peng D.-H."/>
            <person name="Ahmad S."/>
            <person name="Lan S."/>
            <person name="Zhang J.-S."/>
            <person name="Tsai W.-C."/>
            <person name="Van De Peer Y."/>
            <person name="Liu Z.-J."/>
        </authorList>
    </citation>
    <scope>NUCLEOTIDE SEQUENCE</scope>
    <source>
        <strain evidence="11">CP</strain>
        <tissue evidence="11">Leaves</tissue>
    </source>
</reference>
<keyword evidence="4" id="KW-0805">Transcription regulation</keyword>
<feature type="compositionally biased region" description="Low complexity" evidence="9">
    <location>
        <begin position="354"/>
        <end position="364"/>
    </location>
</feature>
<evidence type="ECO:0000256" key="2">
    <source>
        <dbReference type="ARBA" id="ARBA00004123"/>
    </source>
</evidence>
<evidence type="ECO:0000256" key="3">
    <source>
        <dbReference type="ARBA" id="ARBA00007853"/>
    </source>
</evidence>
<comment type="similarity">
    <text evidence="3">Belongs to the ARF family.</text>
</comment>
<feature type="domain" description="TF-B3" evidence="10">
    <location>
        <begin position="119"/>
        <end position="220"/>
    </location>
</feature>
<dbReference type="InterPro" id="IPR044835">
    <property type="entry name" value="ARF_plant"/>
</dbReference>
<evidence type="ECO:0000259" key="10">
    <source>
        <dbReference type="PROSITE" id="PS50863"/>
    </source>
</evidence>
<evidence type="ECO:0000256" key="6">
    <source>
        <dbReference type="ARBA" id="ARBA00023163"/>
    </source>
</evidence>
<keyword evidence="8" id="KW-0927">Auxin signaling pathway</keyword>
<feature type="compositionally biased region" description="Basic and acidic residues" evidence="9">
    <location>
        <begin position="383"/>
        <end position="393"/>
    </location>
</feature>